<protein>
    <submittedName>
        <fullName evidence="3">Cobalamin ABC transporter substrate-binding protein</fullName>
    </submittedName>
</protein>
<dbReference type="CDD" id="cd00093">
    <property type="entry name" value="HTH_XRE"/>
    <property type="match status" value="1"/>
</dbReference>
<dbReference type="GO" id="GO:0004553">
    <property type="term" value="F:hydrolase activity, hydrolyzing O-glycosyl compounds"/>
    <property type="evidence" value="ECO:0007669"/>
    <property type="project" value="TreeGrafter"/>
</dbReference>
<sequence length="593" mass="63783">MSGERLAELLLEVKARSGRTYEALSRRTGMSRSTVHRYCRGEIVPDTFGPLERIARASGAGQGEVDELYRRWTQAVAAGATGATTGRDTAGAADMPGVPGVAGAVSAVSTASLGNAPAFDDLGKGVVGPDENRVHADRESAPDAARRDVASPPSGHAWVRRRPAVMASVLTVLCLALLKAGTPAASWTPSPPAQWISGPAWSSFPAPVPRTLFGVTMNSSTGTMPGFRVGAVRLWDSETRWAQLQPARGEFDWPVLDRLVAGGESAGLPVLFVLGGTPAWASPTGPAAPYPDGSRAAPPDDLADWDAFVRALVKRYRGRIEAYELWVLANDRRFYAGSVERLVEMTRRASGIIRAADPRATVVCPGMGQLWTPEGQRVLRRFAELGGYGHCDVASVKLYQRTASDPPESVLQLVTTIDRVLHEAGVQPPVWNTGTTYTIPLERPLDATRARDYAVRFFLTGLYARQYNVERMYFYNWGGTKIPIVLQADGGAPTRAALAVERLERWLAHAKSRSCGHGLAISLPENVWQCEFTITEPGGARTAVIRWAITGTADTTAGPKAQTVRRLDGGATAVRPGDTVTVTEEPILIEDRP</sequence>
<evidence type="ECO:0000313" key="3">
    <source>
        <dbReference type="EMBL" id="RCG33181.1"/>
    </source>
</evidence>
<dbReference type="InterPro" id="IPR010982">
    <property type="entry name" value="Lambda_DNA-bd_dom_sf"/>
</dbReference>
<feature type="compositionally biased region" description="Basic and acidic residues" evidence="1">
    <location>
        <begin position="130"/>
        <end position="149"/>
    </location>
</feature>
<feature type="region of interest" description="Disordered" evidence="1">
    <location>
        <begin position="124"/>
        <end position="156"/>
    </location>
</feature>
<reference evidence="3 4" key="1">
    <citation type="submission" date="2018-06" db="EMBL/GenBank/DDBJ databases">
        <title>Sphaerisporangium craniellae sp. nov., isolated from a marine sponge in the South China Sea.</title>
        <authorList>
            <person name="Li L."/>
        </authorList>
    </citation>
    <scope>NUCLEOTIDE SEQUENCE [LARGE SCALE GENOMIC DNA]</scope>
    <source>
        <strain evidence="3 4">CCTCC AA 208026</strain>
    </source>
</reference>
<proteinExistence type="predicted"/>
<dbReference type="PANTHER" id="PTHR12631">
    <property type="entry name" value="ALPHA-L-IDURONIDASE"/>
    <property type="match status" value="1"/>
</dbReference>
<dbReference type="Proteomes" id="UP000253094">
    <property type="component" value="Unassembled WGS sequence"/>
</dbReference>
<dbReference type="Pfam" id="PF13560">
    <property type="entry name" value="HTH_31"/>
    <property type="match status" value="1"/>
</dbReference>
<evidence type="ECO:0000256" key="1">
    <source>
        <dbReference type="SAM" id="MobiDB-lite"/>
    </source>
</evidence>
<accession>A0A367FSA4</accession>
<dbReference type="RefSeq" id="WP_114026845.1">
    <property type="nucleotide sequence ID" value="NZ_QOIL01000001.1"/>
</dbReference>
<name>A0A367FSA4_9ACTN</name>
<comment type="caution">
    <text evidence="3">The sequence shown here is derived from an EMBL/GenBank/DDBJ whole genome shotgun (WGS) entry which is preliminary data.</text>
</comment>
<dbReference type="Gene3D" id="3.20.20.80">
    <property type="entry name" value="Glycosidases"/>
    <property type="match status" value="1"/>
</dbReference>
<dbReference type="SMART" id="SM00530">
    <property type="entry name" value="HTH_XRE"/>
    <property type="match status" value="1"/>
</dbReference>
<dbReference type="InterPro" id="IPR001387">
    <property type="entry name" value="Cro/C1-type_HTH"/>
</dbReference>
<dbReference type="SUPFAM" id="SSF51445">
    <property type="entry name" value="(Trans)glycosidases"/>
    <property type="match status" value="1"/>
</dbReference>
<dbReference type="EMBL" id="QOIL01000001">
    <property type="protein sequence ID" value="RCG33181.1"/>
    <property type="molecule type" value="Genomic_DNA"/>
</dbReference>
<organism evidence="3 4">
    <name type="scientific">Sphaerisporangium album</name>
    <dbReference type="NCBI Taxonomy" id="509200"/>
    <lineage>
        <taxon>Bacteria</taxon>
        <taxon>Bacillati</taxon>
        <taxon>Actinomycetota</taxon>
        <taxon>Actinomycetes</taxon>
        <taxon>Streptosporangiales</taxon>
        <taxon>Streptosporangiaceae</taxon>
        <taxon>Sphaerisporangium</taxon>
    </lineage>
</organism>
<dbReference type="SUPFAM" id="SSF47413">
    <property type="entry name" value="lambda repressor-like DNA-binding domains"/>
    <property type="match status" value="1"/>
</dbReference>
<dbReference type="AlphaFoldDB" id="A0A367FSA4"/>
<evidence type="ECO:0000313" key="4">
    <source>
        <dbReference type="Proteomes" id="UP000253094"/>
    </source>
</evidence>
<gene>
    <name evidence="3" type="ORF">DQ384_01715</name>
</gene>
<dbReference type="InterPro" id="IPR051923">
    <property type="entry name" value="Glycosyl_Hydrolase_39"/>
</dbReference>
<dbReference type="InterPro" id="IPR017853">
    <property type="entry name" value="GH"/>
</dbReference>
<keyword evidence="4" id="KW-1185">Reference proteome</keyword>
<dbReference type="PANTHER" id="PTHR12631:SF10">
    <property type="entry name" value="BETA-XYLOSIDASE-LIKE PROTEIN-RELATED"/>
    <property type="match status" value="1"/>
</dbReference>
<dbReference type="GO" id="GO:0003677">
    <property type="term" value="F:DNA binding"/>
    <property type="evidence" value="ECO:0007669"/>
    <property type="project" value="InterPro"/>
</dbReference>
<feature type="domain" description="HTH cro/C1-type" evidence="2">
    <location>
        <begin position="5"/>
        <end position="68"/>
    </location>
</feature>
<evidence type="ECO:0000259" key="2">
    <source>
        <dbReference type="SMART" id="SM00530"/>
    </source>
</evidence>
<dbReference type="OrthoDB" id="7180791at2"/>